<dbReference type="AlphaFoldDB" id="A0AAV1LH87"/>
<organism evidence="2 3">
    <name type="scientific">Parnassius mnemosyne</name>
    <name type="common">clouded apollo</name>
    <dbReference type="NCBI Taxonomy" id="213953"/>
    <lineage>
        <taxon>Eukaryota</taxon>
        <taxon>Metazoa</taxon>
        <taxon>Ecdysozoa</taxon>
        <taxon>Arthropoda</taxon>
        <taxon>Hexapoda</taxon>
        <taxon>Insecta</taxon>
        <taxon>Pterygota</taxon>
        <taxon>Neoptera</taxon>
        <taxon>Endopterygota</taxon>
        <taxon>Lepidoptera</taxon>
        <taxon>Glossata</taxon>
        <taxon>Ditrysia</taxon>
        <taxon>Papilionoidea</taxon>
        <taxon>Papilionidae</taxon>
        <taxon>Parnassiinae</taxon>
        <taxon>Parnassini</taxon>
        <taxon>Parnassius</taxon>
        <taxon>Driopa</taxon>
    </lineage>
</organism>
<evidence type="ECO:0000313" key="2">
    <source>
        <dbReference type="EMBL" id="CAK1594830.1"/>
    </source>
</evidence>
<proteinExistence type="predicted"/>
<name>A0AAV1LH87_9NEOP</name>
<dbReference type="EMBL" id="CAVLGL010000091">
    <property type="protein sequence ID" value="CAK1594830.1"/>
    <property type="molecule type" value="Genomic_DNA"/>
</dbReference>
<sequence length="138" mass="15679">MYSLRAAAVGKRGRGVRAEDKRLSSAPEQDSAINHTNKKEREGDTSLYTAANATAYVRAQVRGYKMAHWVFQQDSAPALRAKSTQDWLAAREIDFIRHEDWPSSSPDLNPLDYKIWQHLEEKACSKPHPNLESQDILD</sequence>
<dbReference type="Proteomes" id="UP001314205">
    <property type="component" value="Unassembled WGS sequence"/>
</dbReference>
<accession>A0AAV1LH87</accession>
<dbReference type="InterPro" id="IPR036397">
    <property type="entry name" value="RNaseH_sf"/>
</dbReference>
<comment type="caution">
    <text evidence="2">The sequence shown here is derived from an EMBL/GenBank/DDBJ whole genome shotgun (WGS) entry which is preliminary data.</text>
</comment>
<reference evidence="2 3" key="1">
    <citation type="submission" date="2023-11" db="EMBL/GenBank/DDBJ databases">
        <authorList>
            <person name="Hedman E."/>
            <person name="Englund M."/>
            <person name="Stromberg M."/>
            <person name="Nyberg Akerstrom W."/>
            <person name="Nylinder S."/>
            <person name="Jareborg N."/>
            <person name="Kallberg Y."/>
            <person name="Kronander E."/>
        </authorList>
    </citation>
    <scope>NUCLEOTIDE SEQUENCE [LARGE SCALE GENOMIC DNA]</scope>
</reference>
<dbReference type="Gene3D" id="3.30.420.10">
    <property type="entry name" value="Ribonuclease H-like superfamily/Ribonuclease H"/>
    <property type="match status" value="1"/>
</dbReference>
<evidence type="ECO:0008006" key="4">
    <source>
        <dbReference type="Google" id="ProtNLM"/>
    </source>
</evidence>
<gene>
    <name evidence="2" type="ORF">PARMNEM_LOCUS14403</name>
</gene>
<evidence type="ECO:0000256" key="1">
    <source>
        <dbReference type="SAM" id="MobiDB-lite"/>
    </source>
</evidence>
<dbReference type="GO" id="GO:0003676">
    <property type="term" value="F:nucleic acid binding"/>
    <property type="evidence" value="ECO:0007669"/>
    <property type="project" value="InterPro"/>
</dbReference>
<evidence type="ECO:0000313" key="3">
    <source>
        <dbReference type="Proteomes" id="UP001314205"/>
    </source>
</evidence>
<protein>
    <recommendedName>
        <fullName evidence="4">Tc1-like transposase DDE domain-containing protein</fullName>
    </recommendedName>
</protein>
<feature type="region of interest" description="Disordered" evidence="1">
    <location>
        <begin position="1"/>
        <end position="45"/>
    </location>
</feature>
<keyword evidence="3" id="KW-1185">Reference proteome</keyword>
<feature type="compositionally biased region" description="Polar residues" evidence="1">
    <location>
        <begin position="26"/>
        <end position="35"/>
    </location>
</feature>